<dbReference type="HOGENOM" id="CLU_2036399_0_0_11"/>
<accession>A4X7B5</accession>
<proteinExistence type="predicted"/>
<dbReference type="STRING" id="369723.Strop_2317"/>
<protein>
    <recommendedName>
        <fullName evidence="4">Resolvase/invertase-type recombinase catalytic domain-containing protein</fullName>
    </recommendedName>
</protein>
<evidence type="ECO:0000313" key="3">
    <source>
        <dbReference type="Proteomes" id="UP000000235"/>
    </source>
</evidence>
<sequence>MHRPTTRHPYMNSDDWLLCGSPQLRESRAYMGAGSTPSPCPAASRPSSTGVRQARPPPRTRQGAPGRPPAGEQLVVTKLDRLIRFLEHLIDLPAQLQQRGVDAAIRRPRRLRRIFFSVRGR</sequence>
<gene>
    <name evidence="2" type="ordered locus">Strop_2317</name>
</gene>
<dbReference type="AlphaFoldDB" id="A4X7B5"/>
<feature type="region of interest" description="Disordered" evidence="1">
    <location>
        <begin position="28"/>
        <end position="72"/>
    </location>
</feature>
<evidence type="ECO:0000313" key="2">
    <source>
        <dbReference type="EMBL" id="ABP54765.1"/>
    </source>
</evidence>
<dbReference type="KEGG" id="stp:Strop_2317"/>
<dbReference type="Proteomes" id="UP000000235">
    <property type="component" value="Chromosome"/>
</dbReference>
<dbReference type="EMBL" id="CP000667">
    <property type="protein sequence ID" value="ABP54765.1"/>
    <property type="molecule type" value="Genomic_DNA"/>
</dbReference>
<organism evidence="2 3">
    <name type="scientific">Salinispora tropica (strain ATCC BAA-916 / DSM 44818 / JCM 13857 / NBRC 105044 / CNB-440)</name>
    <dbReference type="NCBI Taxonomy" id="369723"/>
    <lineage>
        <taxon>Bacteria</taxon>
        <taxon>Bacillati</taxon>
        <taxon>Actinomycetota</taxon>
        <taxon>Actinomycetes</taxon>
        <taxon>Micromonosporales</taxon>
        <taxon>Micromonosporaceae</taxon>
        <taxon>Salinispora</taxon>
    </lineage>
</organism>
<reference evidence="3" key="1">
    <citation type="journal article" date="2007" name="Proc. Natl. Acad. Sci. U.S.A.">
        <title>Genome sequencing reveals complex secondary metabolome in the marine actinomycete Salinispora tropica.</title>
        <authorList>
            <person name="Udwary D.W."/>
            <person name="Zeigler L."/>
            <person name="Asolkar R.N."/>
            <person name="Singan V."/>
            <person name="Lapidus A."/>
            <person name="Fenical W."/>
            <person name="Jensen P.R."/>
            <person name="Moore B.S."/>
        </authorList>
    </citation>
    <scope>NUCLEOTIDE SEQUENCE [LARGE SCALE GENOMIC DNA]</scope>
    <source>
        <strain evidence="3">ATCC BAA-916 / DSM 44818 / CNB-440</strain>
    </source>
</reference>
<name>A4X7B5_SALTO</name>
<feature type="compositionally biased region" description="Low complexity" evidence="1">
    <location>
        <begin position="35"/>
        <end position="49"/>
    </location>
</feature>
<keyword evidence="3" id="KW-1185">Reference proteome</keyword>
<evidence type="ECO:0008006" key="4">
    <source>
        <dbReference type="Google" id="ProtNLM"/>
    </source>
</evidence>
<evidence type="ECO:0000256" key="1">
    <source>
        <dbReference type="SAM" id="MobiDB-lite"/>
    </source>
</evidence>